<proteinExistence type="inferred from homology"/>
<dbReference type="CDD" id="cd16025">
    <property type="entry name" value="PAS_like"/>
    <property type="match status" value="1"/>
</dbReference>
<dbReference type="GO" id="GO:0046872">
    <property type="term" value="F:metal ion binding"/>
    <property type="evidence" value="ECO:0007669"/>
    <property type="project" value="UniProtKB-KW"/>
</dbReference>
<evidence type="ECO:0000259" key="6">
    <source>
        <dbReference type="Pfam" id="PF00884"/>
    </source>
</evidence>
<dbReference type="PROSITE" id="PS00149">
    <property type="entry name" value="SULFATASE_2"/>
    <property type="match status" value="1"/>
</dbReference>
<feature type="signal peptide" evidence="5">
    <location>
        <begin position="1"/>
        <end position="23"/>
    </location>
</feature>
<comment type="caution">
    <text evidence="7">The sequence shown here is derived from an EMBL/GenBank/DDBJ whole genome shotgun (WGS) entry which is preliminary data.</text>
</comment>
<reference evidence="7 8" key="1">
    <citation type="submission" date="2018-02" db="EMBL/GenBank/DDBJ databases">
        <title>Comparative genomes isolates from brazilian mangrove.</title>
        <authorList>
            <person name="Araujo J.E."/>
            <person name="Taketani R.G."/>
            <person name="Silva M.C.P."/>
            <person name="Loureco M.V."/>
            <person name="Andreote F.D."/>
        </authorList>
    </citation>
    <scope>NUCLEOTIDE SEQUENCE [LARGE SCALE GENOMIC DNA]</scope>
    <source>
        <strain evidence="7 8">Hex-1 MGV</strain>
    </source>
</reference>
<keyword evidence="5" id="KW-0732">Signal</keyword>
<evidence type="ECO:0000256" key="2">
    <source>
        <dbReference type="ARBA" id="ARBA00022723"/>
    </source>
</evidence>
<dbReference type="InterPro" id="IPR000917">
    <property type="entry name" value="Sulfatase_N"/>
</dbReference>
<dbReference type="AlphaFoldDB" id="A0A2S8FW14"/>
<organism evidence="7 8">
    <name type="scientific">Blastopirellula marina</name>
    <dbReference type="NCBI Taxonomy" id="124"/>
    <lineage>
        <taxon>Bacteria</taxon>
        <taxon>Pseudomonadati</taxon>
        <taxon>Planctomycetota</taxon>
        <taxon>Planctomycetia</taxon>
        <taxon>Pirellulales</taxon>
        <taxon>Pirellulaceae</taxon>
        <taxon>Blastopirellula</taxon>
    </lineage>
</organism>
<comment type="similarity">
    <text evidence="1">Belongs to the sulfatase family.</text>
</comment>
<dbReference type="RefSeq" id="WP_105329659.1">
    <property type="nucleotide sequence ID" value="NZ_PUHY01000006.1"/>
</dbReference>
<feature type="chain" id="PRO_5015684355" evidence="5">
    <location>
        <begin position="24"/>
        <end position="540"/>
    </location>
</feature>
<protein>
    <submittedName>
        <fullName evidence="7">Arylsulfatase</fullName>
    </submittedName>
</protein>
<keyword evidence="4" id="KW-0106">Calcium</keyword>
<accession>A0A2S8FW14</accession>
<dbReference type="Pfam" id="PF00884">
    <property type="entry name" value="Sulfatase"/>
    <property type="match status" value="1"/>
</dbReference>
<evidence type="ECO:0000313" key="8">
    <source>
        <dbReference type="Proteomes" id="UP000238322"/>
    </source>
</evidence>
<evidence type="ECO:0000256" key="3">
    <source>
        <dbReference type="ARBA" id="ARBA00022801"/>
    </source>
</evidence>
<evidence type="ECO:0000256" key="4">
    <source>
        <dbReference type="ARBA" id="ARBA00022837"/>
    </source>
</evidence>
<dbReference type="PANTHER" id="PTHR42693:SF53">
    <property type="entry name" value="ENDO-4-O-SULFATASE"/>
    <property type="match status" value="1"/>
</dbReference>
<dbReference type="InterPro" id="IPR024607">
    <property type="entry name" value="Sulfatase_CS"/>
</dbReference>
<evidence type="ECO:0000256" key="5">
    <source>
        <dbReference type="SAM" id="SignalP"/>
    </source>
</evidence>
<gene>
    <name evidence="7" type="ORF">C5Y83_10755</name>
</gene>
<keyword evidence="3" id="KW-0378">Hydrolase</keyword>
<dbReference type="Gene3D" id="3.40.720.10">
    <property type="entry name" value="Alkaline Phosphatase, subunit A"/>
    <property type="match status" value="1"/>
</dbReference>
<dbReference type="FunFam" id="3.40.720.10:FF:000047">
    <property type="entry name" value="Arylsulfatase"/>
    <property type="match status" value="1"/>
</dbReference>
<dbReference type="Proteomes" id="UP000238322">
    <property type="component" value="Unassembled WGS sequence"/>
</dbReference>
<evidence type="ECO:0000313" key="7">
    <source>
        <dbReference type="EMBL" id="PQO36369.1"/>
    </source>
</evidence>
<name>A0A2S8FW14_9BACT</name>
<dbReference type="InterPro" id="IPR017850">
    <property type="entry name" value="Alkaline_phosphatase_core_sf"/>
</dbReference>
<sequence length="540" mass="60421">MQTLTRTSLAVAFLLLLGISAHADERPNIVVIMVDDLGFSDLGCFGGEINTPNIDSLASGGLRFTSFYNCARCCPTRAAMLTGLYPHQVGLIRNGNSLTRNGVTIAEALGSAGYQTAMAGKWHLSRTQALPDHQAQLDWLNHQSQPDRTFSPVDTYPINRGFQRHFGPIWGVVDYFDPFSLVEGETPVEDVPDDFYMTDAITQKSVDYIQEMSQSDAPFFLYVAHTAPHWPLHAKPEDIAKYEKTYRDGWHKLRDKRYARQVEMGLIDPKTSPKPELQGQGDDWEALDEATREHMSQLMSVHAGMVDCVDQGVGRIINALKETGRLENTLILVMSDNGASPERYLNPGFDRPNETREGKPIQYEGLFNPGSETTWGYIGSYWASAGNTPYRYWKAQSFEGGAHTPMIAHWPSGLKTEPGSKTDQPGHVIDVLPTCLELAGAEYPQTFKKNEITPVEGLSLAPILAGQQREGHPALFFEHEGGKAMIADGWKLVQPKQNGQWELYHLAEDRTETNNLAEAEPKRLAQMKRKWQAWFNRVKP</sequence>
<dbReference type="Gene3D" id="3.30.1120.10">
    <property type="match status" value="1"/>
</dbReference>
<keyword evidence="2" id="KW-0479">Metal-binding</keyword>
<dbReference type="SUPFAM" id="SSF53649">
    <property type="entry name" value="Alkaline phosphatase-like"/>
    <property type="match status" value="1"/>
</dbReference>
<dbReference type="InterPro" id="IPR050738">
    <property type="entry name" value="Sulfatase"/>
</dbReference>
<feature type="domain" description="Sulfatase N-terminal" evidence="6">
    <location>
        <begin position="27"/>
        <end position="441"/>
    </location>
</feature>
<evidence type="ECO:0000256" key="1">
    <source>
        <dbReference type="ARBA" id="ARBA00008779"/>
    </source>
</evidence>
<dbReference type="OrthoDB" id="9783154at2"/>
<dbReference type="PANTHER" id="PTHR42693">
    <property type="entry name" value="ARYLSULFATASE FAMILY MEMBER"/>
    <property type="match status" value="1"/>
</dbReference>
<dbReference type="EMBL" id="PUHY01000006">
    <property type="protein sequence ID" value="PQO36369.1"/>
    <property type="molecule type" value="Genomic_DNA"/>
</dbReference>
<dbReference type="GO" id="GO:0004065">
    <property type="term" value="F:arylsulfatase activity"/>
    <property type="evidence" value="ECO:0007669"/>
    <property type="project" value="TreeGrafter"/>
</dbReference>